<name>B2B273_PODAN</name>
<reference evidence="2" key="2">
    <citation type="submission" date="2008-07" db="EMBL/GenBank/DDBJ databases">
        <authorList>
            <person name="Genoscope - CEA"/>
        </authorList>
    </citation>
    <scope>NUCLEOTIDE SEQUENCE</scope>
    <source>
        <strain evidence="2">S mat+</strain>
    </source>
</reference>
<dbReference type="RefSeq" id="XP_001910074.1">
    <property type="nucleotide sequence ID" value="XM_001910039.1"/>
</dbReference>
<feature type="compositionally biased region" description="Basic and acidic residues" evidence="1">
    <location>
        <begin position="378"/>
        <end position="392"/>
    </location>
</feature>
<sequence>MPPPTKYINRWEDIKDDVFEIIYNMKAPLSAEDKDQLVKAMRERGYNIGWNGLRYVILPFFFPSSFLRPSTLFRPQTIFRPTTIEIITTTRLTTDNMARKVTIWGAEQNLAALQAMYEWMNPSKQDMIEIALACRTKGHHFLGSALAFLSYSFTTTTRHTLSSATLHHHQTPTSSPTSPNNMPPGRALSGKPTTVWDHDAHLTLLQAVIVRGEIKAECWDAIIAYTNLRGYNYTQGAALHSPRKVADMAIDKSRMKWDLQANHDLLLCLVQELSPSQDQLRAVMEQMHELGYTCTVKAITQHLQKLRRKDTAANDGPAEGSSANAPETPAKARGGKAAAKKTPGSNKRKGQAAAAGDNGTDNEEADPTPAAKKRRGVKKEAPKSDTIVKKEDSEDDHDAYGQPRAATTVYSADAS</sequence>
<feature type="compositionally biased region" description="Low complexity" evidence="1">
    <location>
        <begin position="162"/>
        <end position="179"/>
    </location>
</feature>
<organism evidence="2">
    <name type="scientific">Podospora anserina (strain S / ATCC MYA-4624 / DSM 980 / FGSC 10383)</name>
    <name type="common">Pleurage anserina</name>
    <dbReference type="NCBI Taxonomy" id="515849"/>
    <lineage>
        <taxon>Eukaryota</taxon>
        <taxon>Fungi</taxon>
        <taxon>Dikarya</taxon>
        <taxon>Ascomycota</taxon>
        <taxon>Pezizomycotina</taxon>
        <taxon>Sordariomycetes</taxon>
        <taxon>Sordariomycetidae</taxon>
        <taxon>Sordariales</taxon>
        <taxon>Podosporaceae</taxon>
        <taxon>Podospora</taxon>
        <taxon>Podospora anserina</taxon>
    </lineage>
</organism>
<accession>B2B273</accession>
<dbReference type="STRING" id="515849.B2B273"/>
<feature type="compositionally biased region" description="Low complexity" evidence="1">
    <location>
        <begin position="331"/>
        <end position="341"/>
    </location>
</feature>
<evidence type="ECO:0000256" key="1">
    <source>
        <dbReference type="SAM" id="MobiDB-lite"/>
    </source>
</evidence>
<dbReference type="EMBL" id="CU638744">
    <property type="protein sequence ID" value="CAP71208.1"/>
    <property type="molecule type" value="Genomic_DNA"/>
</dbReference>
<evidence type="ECO:0000313" key="2">
    <source>
        <dbReference type="EMBL" id="CAP71208.1"/>
    </source>
</evidence>
<reference evidence="3" key="4">
    <citation type="submission" date="2015-04" db="EMBL/GenBank/DDBJ databases">
        <title>Maintaining two mating types: Structure of the mating type locus and its role in heterokaryosis in Podospora anserina.</title>
        <authorList>
            <person name="Grognet P."/>
            <person name="Bidard F."/>
            <person name="Kuchly C."/>
            <person name="Chan Ho Tong L."/>
            <person name="Coppin E."/>
            <person name="Ait Benkhali J."/>
            <person name="Couloux A."/>
            <person name="Wincker P."/>
            <person name="Debuchy R."/>
            <person name="Silar P."/>
        </authorList>
    </citation>
    <scope>NUCLEOTIDE SEQUENCE</scope>
</reference>
<dbReference type="Proteomes" id="UP000001197">
    <property type="component" value="Chromosome 6"/>
</dbReference>
<feature type="region of interest" description="Disordered" evidence="1">
    <location>
        <begin position="307"/>
        <end position="415"/>
    </location>
</feature>
<dbReference type="VEuPathDB" id="FungiDB:PODANS_6_5770"/>
<proteinExistence type="predicted"/>
<gene>
    <name evidence="2" type="ORF">PODANS_6_5770</name>
</gene>
<dbReference type="AlphaFoldDB" id="B2B273"/>
<dbReference type="HOGENOM" id="CLU_662434_0_0_1"/>
<reference evidence="2 4" key="1">
    <citation type="journal article" date="2008" name="Genome Biol.">
        <title>The genome sequence of the model ascomycete fungus Podospora anserina.</title>
        <authorList>
            <person name="Espagne E."/>
            <person name="Lespinet O."/>
            <person name="Malagnac F."/>
            <person name="Da Silva C."/>
            <person name="Jaillon O."/>
            <person name="Porcel B.M."/>
            <person name="Couloux A."/>
            <person name="Aury J.-M."/>
            <person name="Segurens B."/>
            <person name="Poulain J."/>
            <person name="Anthouard V."/>
            <person name="Grossetete S."/>
            <person name="Khalili H."/>
            <person name="Coppin E."/>
            <person name="Dequard-Chablat M."/>
            <person name="Picard M."/>
            <person name="Contamine V."/>
            <person name="Arnaise S."/>
            <person name="Bourdais A."/>
            <person name="Berteaux-Lecellier V."/>
            <person name="Gautheret D."/>
            <person name="de Vries R.P."/>
            <person name="Battaglia E."/>
            <person name="Coutinho P.M."/>
            <person name="Danchin E.G.J."/>
            <person name="Henrissat B."/>
            <person name="El Khoury R."/>
            <person name="Sainsard-Chanet A."/>
            <person name="Boivin A."/>
            <person name="Pinan-Lucarre B."/>
            <person name="Sellem C.H."/>
            <person name="Debuchy R."/>
            <person name="Wincker P."/>
            <person name="Weissenbach J."/>
            <person name="Silar P."/>
        </authorList>
    </citation>
    <scope>NUCLEOTIDE SEQUENCE [LARGE SCALE GENOMIC DNA]</scope>
    <source>
        <strain evidence="4">S / ATCC MYA-4624 / DSM 980 / FGSC 10383</strain>
        <strain evidence="2">S mat+</strain>
    </source>
</reference>
<protein>
    <submittedName>
        <fullName evidence="2">Podospora anserina S mat+ genomic DNA chromosome 6, supercontig 2</fullName>
    </submittedName>
</protein>
<dbReference type="OrthoDB" id="4525115at2759"/>
<evidence type="ECO:0000313" key="3">
    <source>
        <dbReference type="EMBL" id="CDP30607.1"/>
    </source>
</evidence>
<dbReference type="GeneID" id="6194639"/>
<reference evidence="4" key="3">
    <citation type="journal article" date="2014" name="Genetics">
        <title>Maintaining two mating types: Structure of the mating type locus and its role in heterokaryosis in Podospora anserina.</title>
        <authorList>
            <person name="Grognet P."/>
            <person name="Bidard F."/>
            <person name="Kuchly C."/>
            <person name="Tong L.C.H."/>
            <person name="Coppin E."/>
            <person name="Benkhali J.A."/>
            <person name="Couloux A."/>
            <person name="Wincker P."/>
            <person name="Debuchy R."/>
            <person name="Silar P."/>
        </authorList>
    </citation>
    <scope>GENOME REANNOTATION</scope>
    <source>
        <strain evidence="4">S / ATCC MYA-4624 / DSM 980 / FGSC 10383</strain>
    </source>
</reference>
<feature type="region of interest" description="Disordered" evidence="1">
    <location>
        <begin position="162"/>
        <end position="188"/>
    </location>
</feature>
<dbReference type="EMBL" id="FO904941">
    <property type="protein sequence ID" value="CDP30607.1"/>
    <property type="molecule type" value="Genomic_DNA"/>
</dbReference>
<keyword evidence="4" id="KW-1185">Reference proteome</keyword>
<evidence type="ECO:0000313" key="4">
    <source>
        <dbReference type="Proteomes" id="UP000001197"/>
    </source>
</evidence>
<dbReference type="KEGG" id="pan:PODANSg7111"/>
<dbReference type="eggNOG" id="ENOG502R9U6">
    <property type="taxonomic scope" value="Eukaryota"/>
</dbReference>